<accession>A0AA86N0S9</accession>
<dbReference type="SMART" id="SM00014">
    <property type="entry name" value="acidPPc"/>
    <property type="match status" value="1"/>
</dbReference>
<dbReference type="Gene3D" id="1.20.144.10">
    <property type="entry name" value="Phosphatidic acid phosphatase type 2/haloperoxidase"/>
    <property type="match status" value="1"/>
</dbReference>
<name>A0AA86N0S9_9BACT</name>
<feature type="compositionally biased region" description="Basic and acidic residues" evidence="1">
    <location>
        <begin position="187"/>
        <end position="198"/>
    </location>
</feature>
<feature type="transmembrane region" description="Helical" evidence="2">
    <location>
        <begin position="150"/>
        <end position="169"/>
    </location>
</feature>
<feature type="domain" description="Phosphatidic acid phosphatase type 2/haloperoxidase" evidence="3">
    <location>
        <begin position="57"/>
        <end position="165"/>
    </location>
</feature>
<evidence type="ECO:0000313" key="5">
    <source>
        <dbReference type="Proteomes" id="UP001179121"/>
    </source>
</evidence>
<keyword evidence="2" id="KW-0812">Transmembrane</keyword>
<evidence type="ECO:0000256" key="1">
    <source>
        <dbReference type="SAM" id="MobiDB-lite"/>
    </source>
</evidence>
<keyword evidence="2" id="KW-0472">Membrane</keyword>
<dbReference type="AlphaFoldDB" id="A0AA86N0S9"/>
<feature type="transmembrane region" description="Helical" evidence="2">
    <location>
        <begin position="27"/>
        <end position="48"/>
    </location>
</feature>
<gene>
    <name evidence="4" type="ORF">DNFV4_03053</name>
</gene>
<keyword evidence="5" id="KW-1185">Reference proteome</keyword>
<organism evidence="4 5">
    <name type="scientific">Nitrospira tepida</name>
    <dbReference type="NCBI Taxonomy" id="2973512"/>
    <lineage>
        <taxon>Bacteria</taxon>
        <taxon>Pseudomonadati</taxon>
        <taxon>Nitrospirota</taxon>
        <taxon>Nitrospiria</taxon>
        <taxon>Nitrospirales</taxon>
        <taxon>Nitrospiraceae</taxon>
        <taxon>Nitrospira</taxon>
    </lineage>
</organism>
<sequence length="204" mass="22397">MNWDAALFYAINGLAGRFEWLDAAMRFFAHPSPGYLGIAVAVVCWVWWSWWEAMFAVPTVASAVGIADAIGAQLKHWVERLRPCVTLSDVHLLGDCGRLFGFPSNHAINTAAMAAFLHALYPRTGWISWPIVALVGLARVYTGVHYPGDVMGGWLVGTIMGAGAAFLLLRWHRFRPMVSARTAPDASHPHSNEQKDEALSGPVR</sequence>
<evidence type="ECO:0000313" key="4">
    <source>
        <dbReference type="EMBL" id="CAI4032623.1"/>
    </source>
</evidence>
<evidence type="ECO:0000259" key="3">
    <source>
        <dbReference type="SMART" id="SM00014"/>
    </source>
</evidence>
<evidence type="ECO:0000256" key="2">
    <source>
        <dbReference type="SAM" id="Phobius"/>
    </source>
</evidence>
<dbReference type="RefSeq" id="WP_289269344.1">
    <property type="nucleotide sequence ID" value="NZ_OX365700.1"/>
</dbReference>
<reference evidence="4" key="1">
    <citation type="submission" date="2022-10" db="EMBL/GenBank/DDBJ databases">
        <authorList>
            <person name="Koch H."/>
        </authorList>
    </citation>
    <scope>NUCLEOTIDE SEQUENCE</scope>
    <source>
        <strain evidence="4">DNF</strain>
    </source>
</reference>
<feature type="region of interest" description="Disordered" evidence="1">
    <location>
        <begin position="182"/>
        <end position="204"/>
    </location>
</feature>
<dbReference type="PANTHER" id="PTHR14969">
    <property type="entry name" value="SPHINGOSINE-1-PHOSPHATE PHOSPHOHYDROLASE"/>
    <property type="match status" value="1"/>
</dbReference>
<dbReference type="EMBL" id="OX365700">
    <property type="protein sequence ID" value="CAI4032623.1"/>
    <property type="molecule type" value="Genomic_DNA"/>
</dbReference>
<dbReference type="InterPro" id="IPR000326">
    <property type="entry name" value="PAP2/HPO"/>
</dbReference>
<proteinExistence type="predicted"/>
<dbReference type="Pfam" id="PF01569">
    <property type="entry name" value="PAP2"/>
    <property type="match status" value="1"/>
</dbReference>
<dbReference type="Proteomes" id="UP001179121">
    <property type="component" value="Chromosome"/>
</dbReference>
<dbReference type="PANTHER" id="PTHR14969:SF13">
    <property type="entry name" value="AT30094P"/>
    <property type="match status" value="1"/>
</dbReference>
<dbReference type="SUPFAM" id="SSF48317">
    <property type="entry name" value="Acid phosphatase/Vanadium-dependent haloperoxidase"/>
    <property type="match status" value="1"/>
</dbReference>
<keyword evidence="2" id="KW-1133">Transmembrane helix</keyword>
<dbReference type="InterPro" id="IPR036938">
    <property type="entry name" value="PAP2/HPO_sf"/>
</dbReference>
<protein>
    <submittedName>
        <fullName evidence="4">AcidPPc domain-containing protein</fullName>
    </submittedName>
</protein>
<dbReference type="KEGG" id="nti:DNFV4_03053"/>